<comment type="caution">
    <text evidence="3">The sequence shown here is derived from an EMBL/GenBank/DDBJ whole genome shotgun (WGS) entry which is preliminary data.</text>
</comment>
<keyword evidence="1" id="KW-0378">Hydrolase</keyword>
<dbReference type="InterPro" id="IPR000639">
    <property type="entry name" value="Epox_hydrolase-like"/>
</dbReference>
<dbReference type="PANTHER" id="PTHR43329">
    <property type="entry name" value="EPOXIDE HYDROLASE"/>
    <property type="match status" value="1"/>
</dbReference>
<organism evidence="3 4">
    <name type="scientific">Actinomadura chibensis</name>
    <dbReference type="NCBI Taxonomy" id="392828"/>
    <lineage>
        <taxon>Bacteria</taxon>
        <taxon>Bacillati</taxon>
        <taxon>Actinomycetota</taxon>
        <taxon>Actinomycetes</taxon>
        <taxon>Streptosporangiales</taxon>
        <taxon>Thermomonosporaceae</taxon>
        <taxon>Actinomadura</taxon>
    </lineage>
</organism>
<dbReference type="EMBL" id="VSFG01000010">
    <property type="protein sequence ID" value="TYB41497.1"/>
    <property type="molecule type" value="Genomic_DNA"/>
</dbReference>
<dbReference type="InterPro" id="IPR036291">
    <property type="entry name" value="NAD(P)-bd_dom_sf"/>
</dbReference>
<gene>
    <name evidence="3" type="ORF">FXF69_35910</name>
</gene>
<dbReference type="SUPFAM" id="SSF53474">
    <property type="entry name" value="alpha/beta-Hydrolases"/>
    <property type="match status" value="1"/>
</dbReference>
<dbReference type="Gene3D" id="3.40.50.720">
    <property type="entry name" value="NAD(P)-binding Rossmann-like Domain"/>
    <property type="match status" value="1"/>
</dbReference>
<reference evidence="3 4" key="1">
    <citation type="submission" date="2019-08" db="EMBL/GenBank/DDBJ databases">
        <title>Actinomadura sp. nov. CYP1-5 isolated from mountain soil.</title>
        <authorList>
            <person name="Songsumanus A."/>
            <person name="Kuncharoen N."/>
            <person name="Kudo T."/>
            <person name="Yuki M."/>
            <person name="Igarashi Y."/>
            <person name="Tanasupawat S."/>
        </authorList>
    </citation>
    <scope>NUCLEOTIDE SEQUENCE [LARGE SCALE GENOMIC DNA]</scope>
    <source>
        <strain evidence="3 4">JCM 14158</strain>
    </source>
</reference>
<dbReference type="GO" id="GO:0016787">
    <property type="term" value="F:hydrolase activity"/>
    <property type="evidence" value="ECO:0007669"/>
    <property type="project" value="UniProtKB-KW"/>
</dbReference>
<dbReference type="Proteomes" id="UP000323380">
    <property type="component" value="Unassembled WGS sequence"/>
</dbReference>
<dbReference type="AlphaFoldDB" id="A0A5D0NAZ5"/>
<dbReference type="STRING" id="1220554.GCA_001552135_01523"/>
<dbReference type="SUPFAM" id="SSF51735">
    <property type="entry name" value="NAD(P)-binding Rossmann-fold domains"/>
    <property type="match status" value="1"/>
</dbReference>
<name>A0A5D0NAZ5_9ACTN</name>
<evidence type="ECO:0000259" key="2">
    <source>
        <dbReference type="Pfam" id="PF00561"/>
    </source>
</evidence>
<dbReference type="InterPro" id="IPR029058">
    <property type="entry name" value="AB_hydrolase_fold"/>
</dbReference>
<sequence>MTSLVSRRRVRGDGVDLAVYEQGDPARPTVLLVHGYPDTHAVWDEVAALLAERFHVVRYDVRGAGASSRPFGRRRYAFEYLMADLCAVLDAAAPGRAVHLVGHDWGSIQSWEAVCTMPERFASFTSISGPCLDHAGQWMRRALSRPTPGNLRRAAGQMARSWYISFFQTPMLPELLWRAGMSKPFTRALELGEGVAARPGHPARTMGRDAAAGVGLYRANMPRRLRAPLDRRTDVPTQVVVPTRDLFVSPHLVGGLAARVPNLWLRPIAAGHWVPRSHPETVARWIAEHVTGVLGGPLSAAEARSLRRARVRPGRRPFDGTLVVVAGAGGGMGRATALAFAERGAEVVAADPDPAAARRTAELAGLLGPEGHPYQVDASDSAATEGFAEAVLREHGVPDVVVDSAGARVSGSFLDRTAADREHVLQVDLQDVVHGSRPFAARTAGRGERDPARAAERVVAAVLRDGALLPGTPEARLSPRLMRVLTRAGAD</sequence>
<dbReference type="Pfam" id="PF00106">
    <property type="entry name" value="adh_short"/>
    <property type="match status" value="1"/>
</dbReference>
<dbReference type="InterPro" id="IPR000073">
    <property type="entry name" value="AB_hydrolase_1"/>
</dbReference>
<dbReference type="Gene3D" id="3.40.50.1820">
    <property type="entry name" value="alpha/beta hydrolase"/>
    <property type="match status" value="1"/>
</dbReference>
<dbReference type="Pfam" id="PF00561">
    <property type="entry name" value="Abhydrolase_1"/>
    <property type="match status" value="1"/>
</dbReference>
<dbReference type="RefSeq" id="WP_148344723.1">
    <property type="nucleotide sequence ID" value="NZ_VSFG01000010.1"/>
</dbReference>
<feature type="domain" description="AB hydrolase-1" evidence="2">
    <location>
        <begin position="28"/>
        <end position="274"/>
    </location>
</feature>
<protein>
    <submittedName>
        <fullName evidence="3">SDR family oxidoreductase</fullName>
    </submittedName>
</protein>
<evidence type="ECO:0000256" key="1">
    <source>
        <dbReference type="ARBA" id="ARBA00022801"/>
    </source>
</evidence>
<dbReference type="InterPro" id="IPR002347">
    <property type="entry name" value="SDR_fam"/>
</dbReference>
<accession>A0A5D0NAZ5</accession>
<dbReference type="NCBIfam" id="NF004514">
    <property type="entry name" value="PRK05855.1"/>
    <property type="match status" value="1"/>
</dbReference>
<keyword evidence="4" id="KW-1185">Reference proteome</keyword>
<proteinExistence type="predicted"/>
<evidence type="ECO:0000313" key="4">
    <source>
        <dbReference type="Proteomes" id="UP000323380"/>
    </source>
</evidence>
<evidence type="ECO:0000313" key="3">
    <source>
        <dbReference type="EMBL" id="TYB41497.1"/>
    </source>
</evidence>
<dbReference type="PRINTS" id="PR00412">
    <property type="entry name" value="EPOXHYDRLASE"/>
</dbReference>